<protein>
    <submittedName>
        <fullName evidence="6">Peptidase M23B</fullName>
    </submittedName>
</protein>
<keyword evidence="1" id="KW-0732">Signal</keyword>
<feature type="domain" description="G5" evidence="4">
    <location>
        <begin position="309"/>
        <end position="389"/>
    </location>
</feature>
<evidence type="ECO:0000313" key="6">
    <source>
        <dbReference type="EMBL" id="KDR96347.1"/>
    </source>
</evidence>
<evidence type="ECO:0000256" key="1">
    <source>
        <dbReference type="ARBA" id="ARBA00022729"/>
    </source>
</evidence>
<proteinExistence type="predicted"/>
<dbReference type="Gene3D" id="2.70.70.10">
    <property type="entry name" value="Glucose Permease (Domain IIA)"/>
    <property type="match status" value="1"/>
</dbReference>
<evidence type="ECO:0000256" key="2">
    <source>
        <dbReference type="SAM" id="MobiDB-lite"/>
    </source>
</evidence>
<dbReference type="InterPro" id="IPR018392">
    <property type="entry name" value="LysM"/>
</dbReference>
<dbReference type="GO" id="GO:0004222">
    <property type="term" value="F:metalloendopeptidase activity"/>
    <property type="evidence" value="ECO:0007669"/>
    <property type="project" value="TreeGrafter"/>
</dbReference>
<dbReference type="AlphaFoldDB" id="A0A069RQ93"/>
<dbReference type="InterPro" id="IPR011098">
    <property type="entry name" value="G5_dom"/>
</dbReference>
<dbReference type="PROSITE" id="PS51109">
    <property type="entry name" value="G5"/>
    <property type="match status" value="1"/>
</dbReference>
<reference evidence="6 7" key="1">
    <citation type="submission" date="2014-03" db="EMBL/GenBank/DDBJ databases">
        <title>Genome sequence of Clostridium litorale W6, DSM 5388.</title>
        <authorList>
            <person name="Poehlein A."/>
            <person name="Jagirdar A."/>
            <person name="Khonsari B."/>
            <person name="Chibani C.M."/>
            <person name="Gutierrez Gutierrez D.A."/>
            <person name="Davydova E."/>
            <person name="Alghaithi H.S."/>
            <person name="Nair K.P."/>
            <person name="Dhamotharan K."/>
            <person name="Chandran L."/>
            <person name="G W."/>
            <person name="Daniel R."/>
        </authorList>
    </citation>
    <scope>NUCLEOTIDE SEQUENCE [LARGE SCALE GENOMIC DNA]</scope>
    <source>
        <strain evidence="6 7">W6</strain>
    </source>
</reference>
<dbReference type="InterPro" id="IPR011055">
    <property type="entry name" value="Dup_hybrid_motif"/>
</dbReference>
<keyword evidence="7" id="KW-1185">Reference proteome</keyword>
<dbReference type="STRING" id="1121324.CLIT_4c01840"/>
<dbReference type="PANTHER" id="PTHR21666">
    <property type="entry name" value="PEPTIDASE-RELATED"/>
    <property type="match status" value="1"/>
</dbReference>
<organism evidence="6 7">
    <name type="scientific">Peptoclostridium litorale DSM 5388</name>
    <dbReference type="NCBI Taxonomy" id="1121324"/>
    <lineage>
        <taxon>Bacteria</taxon>
        <taxon>Bacillati</taxon>
        <taxon>Bacillota</taxon>
        <taxon>Clostridia</taxon>
        <taxon>Peptostreptococcales</taxon>
        <taxon>Peptoclostridiaceae</taxon>
        <taxon>Peptoclostridium</taxon>
    </lineage>
</organism>
<dbReference type="Proteomes" id="UP000027946">
    <property type="component" value="Unassembled WGS sequence"/>
</dbReference>
<dbReference type="Gene3D" id="2.20.230.10">
    <property type="entry name" value="Resuscitation-promoting factor rpfb"/>
    <property type="match status" value="1"/>
</dbReference>
<sequence length="518" mass="57682">MNSDNLNKLADSIKSISKKAKDVALKGRDSLVEIIENAKESYGNGHMLDRFKDTYNKNTAELKKILGAENKWSALNANKNIFYTVTASALIVILAGTAYFSTLNYEVYIDGKMIGIVDKKSEVYGLVEDIKGSVPAQFGEDIKIGQSIEMKRVHVSKAQIIAGSKLEARIRQSIDVQMDAFGIVADGQIVTVVKSEEEANEILQNIKQPYEEDEEGISNREIDFIQEVKIEKVQANIADIKSSEKALTYIAQGTDKLQTYKVKTGDSAWSIARELDIHVSDIEKANPDVNVEKLQIDQQINVTVPKPYISVKTTQEITYEEKIPYEVVYEDTKAMYKGDKKVKEEGYEGVKKIKAKQVKIDGVLASTEIMQENIVQDPKSKIVLNGIKERPKTLAFGSFINPTRGRLSSPFGRRWGKMHEGIDVANSIGTPIYAADGGKVTYSGWKNGYGKVIIINHENGYQTYYAHCSQLDVSNGSRVYRGQKIAAVGNTGRSTGPHLHFEVRKNGTPQNPKKYVSY</sequence>
<dbReference type="Gene3D" id="3.10.350.10">
    <property type="entry name" value="LysM domain"/>
    <property type="match status" value="1"/>
</dbReference>
<comment type="caution">
    <text evidence="6">The sequence shown here is derived from an EMBL/GenBank/DDBJ whole genome shotgun (WGS) entry which is preliminary data.</text>
</comment>
<dbReference type="CDD" id="cd12797">
    <property type="entry name" value="M23_peptidase"/>
    <property type="match status" value="1"/>
</dbReference>
<keyword evidence="3" id="KW-1133">Transmembrane helix</keyword>
<evidence type="ECO:0000256" key="3">
    <source>
        <dbReference type="SAM" id="Phobius"/>
    </source>
</evidence>
<dbReference type="CDD" id="cd00118">
    <property type="entry name" value="LysM"/>
    <property type="match status" value="1"/>
</dbReference>
<keyword evidence="3" id="KW-0472">Membrane</keyword>
<gene>
    <name evidence="6" type="ORF">CLIT_4c01840</name>
</gene>
<feature type="region of interest" description="Disordered" evidence="2">
    <location>
        <begin position="496"/>
        <end position="518"/>
    </location>
</feature>
<dbReference type="Pfam" id="PF01476">
    <property type="entry name" value="LysM"/>
    <property type="match status" value="1"/>
</dbReference>
<dbReference type="EMBL" id="JJMM01000004">
    <property type="protein sequence ID" value="KDR96347.1"/>
    <property type="molecule type" value="Genomic_DNA"/>
</dbReference>
<dbReference type="PROSITE" id="PS51782">
    <property type="entry name" value="LYSM"/>
    <property type="match status" value="1"/>
</dbReference>
<dbReference type="OrthoDB" id="9809488at2"/>
<accession>A0A069RQ93</accession>
<evidence type="ECO:0000259" key="5">
    <source>
        <dbReference type="PROSITE" id="PS51782"/>
    </source>
</evidence>
<dbReference type="Pfam" id="PF01551">
    <property type="entry name" value="Peptidase_M23"/>
    <property type="match status" value="1"/>
</dbReference>
<feature type="transmembrane region" description="Helical" evidence="3">
    <location>
        <begin position="81"/>
        <end position="100"/>
    </location>
</feature>
<name>A0A069RQ93_PEPLI</name>
<dbReference type="SMART" id="SM00257">
    <property type="entry name" value="LysM"/>
    <property type="match status" value="1"/>
</dbReference>
<dbReference type="InterPro" id="IPR050570">
    <property type="entry name" value="Cell_wall_metabolism_enzyme"/>
</dbReference>
<dbReference type="PANTHER" id="PTHR21666:SF270">
    <property type="entry name" value="MUREIN HYDROLASE ACTIVATOR ENVC"/>
    <property type="match status" value="1"/>
</dbReference>
<dbReference type="InterPro" id="IPR036779">
    <property type="entry name" value="LysM_dom_sf"/>
</dbReference>
<dbReference type="SMART" id="SM01208">
    <property type="entry name" value="G5"/>
    <property type="match status" value="1"/>
</dbReference>
<dbReference type="InterPro" id="IPR016047">
    <property type="entry name" value="M23ase_b-sheet_dom"/>
</dbReference>
<dbReference type="SUPFAM" id="SSF54106">
    <property type="entry name" value="LysM domain"/>
    <property type="match status" value="1"/>
</dbReference>
<keyword evidence="3" id="KW-0812">Transmembrane</keyword>
<feature type="domain" description="LysM" evidence="5">
    <location>
        <begin position="258"/>
        <end position="302"/>
    </location>
</feature>
<dbReference type="RefSeq" id="WP_052635926.1">
    <property type="nucleotide sequence ID" value="NZ_JJMM01000004.1"/>
</dbReference>
<evidence type="ECO:0000313" key="7">
    <source>
        <dbReference type="Proteomes" id="UP000027946"/>
    </source>
</evidence>
<evidence type="ECO:0000259" key="4">
    <source>
        <dbReference type="PROSITE" id="PS51109"/>
    </source>
</evidence>
<dbReference type="SUPFAM" id="SSF51261">
    <property type="entry name" value="Duplicated hybrid motif"/>
    <property type="match status" value="1"/>
</dbReference>
<dbReference type="Pfam" id="PF07501">
    <property type="entry name" value="G5"/>
    <property type="match status" value="1"/>
</dbReference>
<dbReference type="eggNOG" id="COG0739">
    <property type="taxonomic scope" value="Bacteria"/>
</dbReference>